<dbReference type="InterPro" id="IPR037118">
    <property type="entry name" value="Val-tRNA_synth_C_sf"/>
</dbReference>
<dbReference type="EMBL" id="CP004005">
    <property type="protein sequence ID" value="AGH17359.1"/>
    <property type="molecule type" value="Genomic_DNA"/>
</dbReference>
<reference evidence="6 7" key="1">
    <citation type="journal article" date="2013" name="Genome Announc.">
        <title>Complete Genome Sequence of a Chinese Strain of 'Candidatus Liberibacter asiaticus'.</title>
        <authorList>
            <person name="Lin H."/>
            <person name="Han C.S."/>
            <person name="Liu B."/>
            <person name="Lou B."/>
            <person name="Bai X."/>
            <person name="Deng C."/>
            <person name="Civerolo E.L."/>
            <person name="Gupta G."/>
        </authorList>
    </citation>
    <scope>NUCLEOTIDE SEQUENCE [LARGE SCALE GENOMIC DNA]</scope>
    <source>
        <strain evidence="7">gxpsy</strain>
    </source>
</reference>
<dbReference type="InterPro" id="IPR003593">
    <property type="entry name" value="AAA+_ATPase"/>
</dbReference>
<keyword evidence="7" id="KW-1185">Reference proteome</keyword>
<dbReference type="SUPFAM" id="SSF52540">
    <property type="entry name" value="P-loop containing nucleoside triphosphate hydrolases"/>
    <property type="match status" value="2"/>
</dbReference>
<evidence type="ECO:0000256" key="1">
    <source>
        <dbReference type="ARBA" id="ARBA00005417"/>
    </source>
</evidence>
<dbReference type="Pfam" id="PF00005">
    <property type="entry name" value="ABC_tran"/>
    <property type="match status" value="2"/>
</dbReference>
<dbReference type="PANTHER" id="PTHR42855:SF1">
    <property type="entry name" value="ABC TRANSPORTER DOMAIN-CONTAINING PROTEIN"/>
    <property type="match status" value="1"/>
</dbReference>
<keyword evidence="3 6" id="KW-0067">ATP-binding</keyword>
<dbReference type="Gene3D" id="1.10.287.380">
    <property type="entry name" value="Valyl-tRNA synthetase, C-terminal domain"/>
    <property type="match status" value="1"/>
</dbReference>
<evidence type="ECO:0000259" key="5">
    <source>
        <dbReference type="PROSITE" id="PS50893"/>
    </source>
</evidence>
<dbReference type="InterPro" id="IPR027417">
    <property type="entry name" value="P-loop_NTPase"/>
</dbReference>
<feature type="region of interest" description="Disordered" evidence="4">
    <location>
        <begin position="500"/>
        <end position="533"/>
    </location>
</feature>
<evidence type="ECO:0000256" key="3">
    <source>
        <dbReference type="ARBA" id="ARBA00022840"/>
    </source>
</evidence>
<dbReference type="GeneID" id="93077349"/>
<dbReference type="InterPro" id="IPR032524">
    <property type="entry name" value="ABC_tran_C"/>
</dbReference>
<dbReference type="CDD" id="cd03221">
    <property type="entry name" value="ABCF_EF-3"/>
    <property type="match status" value="2"/>
</dbReference>
<dbReference type="PANTHER" id="PTHR42855">
    <property type="entry name" value="ABC TRANSPORTER ATP-BINDING SUBUNIT"/>
    <property type="match status" value="1"/>
</dbReference>
<dbReference type="SMART" id="SM00382">
    <property type="entry name" value="AAA"/>
    <property type="match status" value="2"/>
</dbReference>
<feature type="compositionally biased region" description="Basic residues" evidence="4">
    <location>
        <begin position="524"/>
        <end position="533"/>
    </location>
</feature>
<proteinExistence type="inferred from homology"/>
<feature type="domain" description="ABC transporter" evidence="5">
    <location>
        <begin position="6"/>
        <end position="217"/>
    </location>
</feature>
<dbReference type="RefSeq" id="WP_015452954.1">
    <property type="nucleotide sequence ID" value="NC_020549.1"/>
</dbReference>
<organism evidence="6 7">
    <name type="scientific">Candidatus Liberibacter asiaticus str. gxpsy</name>
    <dbReference type="NCBI Taxonomy" id="1174529"/>
    <lineage>
        <taxon>Bacteria</taxon>
        <taxon>Pseudomonadati</taxon>
        <taxon>Pseudomonadota</taxon>
        <taxon>Alphaproteobacteria</taxon>
        <taxon>Hyphomicrobiales</taxon>
        <taxon>Rhizobiaceae</taxon>
        <taxon>Liberibacter</taxon>
    </lineage>
</organism>
<evidence type="ECO:0000313" key="6">
    <source>
        <dbReference type="EMBL" id="AGH17359.1"/>
    </source>
</evidence>
<dbReference type="InterPro" id="IPR017871">
    <property type="entry name" value="ABC_transporter-like_CS"/>
</dbReference>
<evidence type="ECO:0000313" key="7">
    <source>
        <dbReference type="Proteomes" id="UP000011820"/>
    </source>
</evidence>
<feature type="compositionally biased region" description="Polar residues" evidence="4">
    <location>
        <begin position="505"/>
        <end position="519"/>
    </location>
</feature>
<dbReference type="PROSITE" id="PS00211">
    <property type="entry name" value="ABC_TRANSPORTER_1"/>
    <property type="match status" value="1"/>
</dbReference>
<dbReference type="Gene3D" id="3.40.50.300">
    <property type="entry name" value="P-loop containing nucleotide triphosphate hydrolases"/>
    <property type="match status" value="2"/>
</dbReference>
<evidence type="ECO:0000256" key="4">
    <source>
        <dbReference type="SAM" id="MobiDB-lite"/>
    </source>
</evidence>
<accession>A0ABM5NGR5</accession>
<dbReference type="Pfam" id="PF16326">
    <property type="entry name" value="ABC_tran_CTD"/>
    <property type="match status" value="1"/>
</dbReference>
<dbReference type="GO" id="GO:0005524">
    <property type="term" value="F:ATP binding"/>
    <property type="evidence" value="ECO:0007669"/>
    <property type="project" value="UniProtKB-KW"/>
</dbReference>
<protein>
    <submittedName>
        <fullName evidence="6">ABC transporter ATP-binding protein</fullName>
    </submittedName>
</protein>
<keyword evidence="2" id="KW-0547">Nucleotide-binding</keyword>
<comment type="similarity">
    <text evidence="1">Belongs to the ABC transporter superfamily.</text>
</comment>
<gene>
    <name evidence="6" type="ORF">WSI_04955</name>
</gene>
<feature type="domain" description="ABC transporter" evidence="5">
    <location>
        <begin position="285"/>
        <end position="509"/>
    </location>
</feature>
<dbReference type="PROSITE" id="PS50893">
    <property type="entry name" value="ABC_TRANSPORTER_2"/>
    <property type="match status" value="2"/>
</dbReference>
<sequence>MSLPILRLDHISATIGGIDLLQDVCLSIKPKERICLVGCNGSGKSTLLKIAAGITEPQSGNVFLHSSSRLGYLEQNPDLSHFSTISQYIDDTIKDTIEAPYSPYSLLKKFNLREQDRIENLSVGQTRCVALMKMLISRPDILILDEPTNHLDFRTIHWMEQELLKINSALIFVSHDRRFLETLSTTTVWLDRGCLHHLDQGFAYFESWKKNILQQEQIRYHNLKKKNEAEKEWLRYGVTARRKRNVRRVKELHEIQKQLQEQKKSFHSTIQTHLQTTQSSGKLVLEADKITKQYDDRLVVKDFSLRIHYGECIGIVGPNGAGKTTLLKLLTGKIKPDCGFITLGTNLKIATIDQKREDIDPDKSLASYLTGSSGDSLMVRGESRHVAGYIKDFLFHPDQAHSLMKHLSGGEKMRAIVARVLAQPFNFLIMDEPTNDLDFETLDFLERTITQLQGTILIVSHDRDFLDRTVTSTIAAQNIEDPNGYWIKYAGGYSDMLVQQKKSHPTPQKKNPPAQSLQEETVKKEKKQKRKNRLSYSQKLLLERLPQEIHKIQLKITEKEQQINDQNLISNEGKEIHQLYHDLDQMYQDVKEKEEQWLTLEIMQEEEKNP</sequence>
<evidence type="ECO:0000256" key="2">
    <source>
        <dbReference type="ARBA" id="ARBA00022741"/>
    </source>
</evidence>
<dbReference type="Proteomes" id="UP000011820">
    <property type="component" value="Chromosome"/>
</dbReference>
<dbReference type="InterPro" id="IPR051309">
    <property type="entry name" value="ABCF_ATPase"/>
</dbReference>
<name>A0ABM5NGR5_LIBAS</name>
<dbReference type="InterPro" id="IPR003439">
    <property type="entry name" value="ABC_transporter-like_ATP-bd"/>
</dbReference>